<evidence type="ECO:0000313" key="7">
    <source>
        <dbReference type="Proteomes" id="UP000204602"/>
    </source>
</evidence>
<evidence type="ECO:0000256" key="2">
    <source>
        <dbReference type="ARBA" id="ARBA00022692"/>
    </source>
</evidence>
<gene>
    <name evidence="6" type="ORF">TSARBOMBA_146</name>
</gene>
<feature type="transmembrane region" description="Helical" evidence="5">
    <location>
        <begin position="67"/>
        <end position="85"/>
    </location>
</feature>
<protein>
    <submittedName>
        <fullName evidence="6">Holin</fullName>
    </submittedName>
</protein>
<dbReference type="Proteomes" id="UP000204602">
    <property type="component" value="Segment"/>
</dbReference>
<dbReference type="Pfam" id="PF04688">
    <property type="entry name" value="Holin_SPP1"/>
    <property type="match status" value="1"/>
</dbReference>
<evidence type="ECO:0000256" key="1">
    <source>
        <dbReference type="ARBA" id="ARBA00004370"/>
    </source>
</evidence>
<accession>A0A0K2D098</accession>
<dbReference type="InterPro" id="IPR006479">
    <property type="entry name" value="Holin"/>
</dbReference>
<dbReference type="EMBL" id="KT224359">
    <property type="protein sequence ID" value="ALA13180.1"/>
    <property type="molecule type" value="Genomic_DNA"/>
</dbReference>
<evidence type="ECO:0000313" key="6">
    <source>
        <dbReference type="EMBL" id="ALA13180.1"/>
    </source>
</evidence>
<keyword evidence="3 5" id="KW-1133">Transmembrane helix</keyword>
<sequence>MIAVEENKQVQQEEQTHVEKSVYVPVEVPKVEPMMIVRLLVFLVALVNAVAAMFGYTLDLAVDQQNAYDIISALFLLGSGFYATWKNNNISKQSRVQAHVAKQVQIEDKKGE</sequence>
<dbReference type="GO" id="GO:0016020">
    <property type="term" value="C:membrane"/>
    <property type="evidence" value="ECO:0007669"/>
    <property type="project" value="UniProtKB-SubCell"/>
</dbReference>
<dbReference type="OrthoDB" id="19440at10239"/>
<organism evidence="6 7">
    <name type="scientific">Bacillus phage TsarBomba</name>
    <dbReference type="NCBI Taxonomy" id="1690456"/>
    <lineage>
        <taxon>Viruses</taxon>
        <taxon>Duplodnaviria</taxon>
        <taxon>Heunggongvirae</taxon>
        <taxon>Uroviricota</taxon>
        <taxon>Caudoviricetes</taxon>
        <taxon>Herelleviridae</taxon>
        <taxon>Bastillevirinae</taxon>
        <taxon>Tsarbombavirus</taxon>
        <taxon>Tsarbombavirus tsarbomba</taxon>
    </lineage>
</organism>
<proteinExistence type="predicted"/>
<dbReference type="GeneID" id="26633266"/>
<comment type="subcellular location">
    <subcellularLocation>
        <location evidence="1">Membrane</location>
    </subcellularLocation>
</comment>
<keyword evidence="4 5" id="KW-0472">Membrane</keyword>
<dbReference type="NCBIfam" id="TIGR01592">
    <property type="entry name" value="holin_SPP1"/>
    <property type="match status" value="1"/>
</dbReference>
<dbReference type="RefSeq" id="YP_009206961.1">
    <property type="nucleotide sequence ID" value="NC_028890.1"/>
</dbReference>
<evidence type="ECO:0000256" key="5">
    <source>
        <dbReference type="SAM" id="Phobius"/>
    </source>
</evidence>
<evidence type="ECO:0000256" key="3">
    <source>
        <dbReference type="ARBA" id="ARBA00022989"/>
    </source>
</evidence>
<feature type="transmembrane region" description="Helical" evidence="5">
    <location>
        <begin position="36"/>
        <end position="55"/>
    </location>
</feature>
<keyword evidence="2 5" id="KW-0812">Transmembrane</keyword>
<evidence type="ECO:0000256" key="4">
    <source>
        <dbReference type="ARBA" id="ARBA00023136"/>
    </source>
</evidence>
<keyword evidence="7" id="KW-1185">Reference proteome</keyword>
<dbReference type="KEGG" id="vg:26633266"/>
<name>A0A0K2D098_9CAUD</name>
<reference evidence="6 7" key="1">
    <citation type="journal article" date="2015" name="Genome Announc.">
        <title>Complete Genome Sequence of Bacillus cereus Group Phage TsarBomba.</title>
        <authorList>
            <person name="Erill I."/>
            <person name="Caruso S.M."/>
        </authorList>
    </citation>
    <scope>NUCLEOTIDE SEQUENCE [LARGE SCALE GENOMIC DNA]</scope>
</reference>